<gene>
    <name evidence="4" type="ORF">H310_03587</name>
</gene>
<dbReference type="EMBL" id="KI913956">
    <property type="protein sequence ID" value="ETW05954.1"/>
    <property type="molecule type" value="Genomic_DNA"/>
</dbReference>
<evidence type="ECO:0000256" key="2">
    <source>
        <dbReference type="ARBA" id="ARBA00022723"/>
    </source>
</evidence>
<dbReference type="AlphaFoldDB" id="A0A024UI60"/>
<reference evidence="4" key="1">
    <citation type="submission" date="2013-12" db="EMBL/GenBank/DDBJ databases">
        <title>The Genome Sequence of Aphanomyces invadans NJM9701.</title>
        <authorList>
            <consortium name="The Broad Institute Genomics Platform"/>
            <person name="Russ C."/>
            <person name="Tyler B."/>
            <person name="van West P."/>
            <person name="Dieguez-Uribeondo J."/>
            <person name="Young S.K."/>
            <person name="Zeng Q."/>
            <person name="Gargeya S."/>
            <person name="Fitzgerald M."/>
            <person name="Abouelleil A."/>
            <person name="Alvarado L."/>
            <person name="Chapman S.B."/>
            <person name="Gainer-Dewar J."/>
            <person name="Goldberg J."/>
            <person name="Griggs A."/>
            <person name="Gujja S."/>
            <person name="Hansen M."/>
            <person name="Howarth C."/>
            <person name="Imamovic A."/>
            <person name="Ireland A."/>
            <person name="Larimer J."/>
            <person name="McCowan C."/>
            <person name="Murphy C."/>
            <person name="Pearson M."/>
            <person name="Poon T.W."/>
            <person name="Priest M."/>
            <person name="Roberts A."/>
            <person name="Saif S."/>
            <person name="Shea T."/>
            <person name="Sykes S."/>
            <person name="Wortman J."/>
            <person name="Nusbaum C."/>
            <person name="Birren B."/>
        </authorList>
    </citation>
    <scope>NUCLEOTIDE SEQUENCE [LARGE SCALE GENOMIC DNA]</scope>
    <source>
        <strain evidence="4">NJM9701</strain>
    </source>
</reference>
<dbReference type="GeneID" id="20080637"/>
<dbReference type="GO" id="GO:0046872">
    <property type="term" value="F:metal ion binding"/>
    <property type="evidence" value="ECO:0007669"/>
    <property type="project" value="UniProtKB-KW"/>
</dbReference>
<dbReference type="eggNOG" id="ENOG502SKXD">
    <property type="taxonomic scope" value="Eukaryota"/>
</dbReference>
<dbReference type="OrthoDB" id="74927at2759"/>
<dbReference type="InterPro" id="IPR027806">
    <property type="entry name" value="HARBI1_dom"/>
</dbReference>
<dbReference type="VEuPathDB" id="FungiDB:H310_03587"/>
<evidence type="ECO:0000313" key="4">
    <source>
        <dbReference type="EMBL" id="ETW05954.1"/>
    </source>
</evidence>
<name>A0A024UI60_9STRA</name>
<dbReference type="PANTHER" id="PTHR34615">
    <property type="entry name" value="PX DOMAIN-CONTAINING PROTEIN"/>
    <property type="match status" value="1"/>
</dbReference>
<keyword evidence="2" id="KW-0479">Metal-binding</keyword>
<comment type="cofactor">
    <cofactor evidence="1">
        <name>a divalent metal cation</name>
        <dbReference type="ChEBI" id="CHEBI:60240"/>
    </cofactor>
</comment>
<protein>
    <recommendedName>
        <fullName evidence="3">DDE Tnp4 domain-containing protein</fullName>
    </recommendedName>
</protein>
<organism evidence="4">
    <name type="scientific">Aphanomyces invadans</name>
    <dbReference type="NCBI Taxonomy" id="157072"/>
    <lineage>
        <taxon>Eukaryota</taxon>
        <taxon>Sar</taxon>
        <taxon>Stramenopiles</taxon>
        <taxon>Oomycota</taxon>
        <taxon>Saprolegniomycetes</taxon>
        <taxon>Saprolegniales</taxon>
        <taxon>Verrucalvaceae</taxon>
        <taxon>Aphanomyces</taxon>
    </lineage>
</organism>
<proteinExistence type="predicted"/>
<evidence type="ECO:0000256" key="1">
    <source>
        <dbReference type="ARBA" id="ARBA00001968"/>
    </source>
</evidence>
<dbReference type="PANTHER" id="PTHR34615:SF1">
    <property type="entry name" value="PX DOMAIN-CONTAINING PROTEIN"/>
    <property type="match status" value="1"/>
</dbReference>
<evidence type="ECO:0000259" key="3">
    <source>
        <dbReference type="Pfam" id="PF13359"/>
    </source>
</evidence>
<dbReference type="STRING" id="157072.A0A024UI60"/>
<feature type="domain" description="DDE Tnp4" evidence="3">
    <location>
        <begin position="192"/>
        <end position="317"/>
    </location>
</feature>
<sequence length="352" mass="40296">MDEQQLALRVYRWAKRKKFKPGTTLQLLTLGLGIPIERPIIPDIRFDLNMRDADALLSFRFDVRGVVKLTSLLGVPNVVITSCRDRVCGVEAMCVLLKRLRYPISYYDLIATFGRSREQLCRIFNYMVQFVYDRWKSVIYCNTKIVRSRIGQYAAAVHSKGAPLDRVWAFPDGTKIESCRIRATSNGAEGLNLQKRIYSGHKRKYCLNFQGLTTPDGLCVHFFGPLEGSRHDVALLRVSKLQEFFENNSDIFDGYYIYGDPAYPTLKWIISGCKGNNLDESKELFNCAMSRVRQGVEWNFGRLKSLWGFITHKMQQNIMLSNVGTVNNGGYQSSTYFALVPPTLEEYLVLVD</sequence>
<dbReference type="RefSeq" id="XP_008865731.1">
    <property type="nucleotide sequence ID" value="XM_008867509.1"/>
</dbReference>
<accession>A0A024UI60</accession>
<dbReference type="Pfam" id="PF13359">
    <property type="entry name" value="DDE_Tnp_4"/>
    <property type="match status" value="1"/>
</dbReference>